<dbReference type="EMBL" id="LILD01000001">
    <property type="protein sequence ID" value="KOO39953.1"/>
    <property type="molecule type" value="Genomic_DNA"/>
</dbReference>
<dbReference type="GeneID" id="87596633"/>
<dbReference type="PATRIC" id="fig|136160.3.peg.3403"/>
<protein>
    <submittedName>
        <fullName evidence="1">Uncharacterized protein</fullName>
    </submittedName>
</protein>
<organism evidence="1">
    <name type="scientific">Halalkalibacterium halodurans</name>
    <name type="common">Bacillus halodurans</name>
    <dbReference type="NCBI Taxonomy" id="86665"/>
    <lineage>
        <taxon>Bacteria</taxon>
        <taxon>Bacillati</taxon>
        <taxon>Bacillota</taxon>
        <taxon>Bacilli</taxon>
        <taxon>Bacillales</taxon>
        <taxon>Bacillaceae</taxon>
        <taxon>Halalkalibacterium (ex Joshi et al. 2022)</taxon>
    </lineage>
</organism>
<proteinExistence type="predicted"/>
<gene>
    <name evidence="1" type="ORF">AMD02_14665</name>
</gene>
<dbReference type="RefSeq" id="WP_053431794.1">
    <property type="nucleotide sequence ID" value="NZ_CP040441.1"/>
</dbReference>
<sequence>MSLGVIAVVIGVGFFVYSVINNSPEMKLAKALDRLLEAEKIQIETEQKGTLDFEISPEELGLAYDEEVYLDIFQDLLQNFEATSSTIYDKEEKVLEVDGSFGISGDVQGENITLHFPISVYLDEKENEWAVDLDPYVQFVPELIDVLAYNVVPNVPEIEQELALIVDGDLSDWISKEAGAIINPILEDSMKEKKYTFDNKLPASLFEMTEFESESWEYVEQFFVDKMLDYYKEHAEEGFITEEDGWIYLDLDQILFYESLIYALEEVEADENAKEALEKYDVNVKDAIEVFDEVIDEYKDTETSAKLGFFIEKGILKQMTAEVTSSFEEDGATISSTSTSTSTFKYNEDVEYRFYGKDRDNITDDDIEQMMYDIEMDFESAIAQLQQDYYEEELSEEDLALLAAIEAQEVSHEDFGLTEEEMYYWVLDLELAGLVEPGTSDLYLE</sequence>
<evidence type="ECO:0000313" key="1">
    <source>
        <dbReference type="EMBL" id="KOO39953.1"/>
    </source>
</evidence>
<accession>A0A0M0KNL7</accession>
<reference evidence="1" key="1">
    <citation type="submission" date="2015-08" db="EMBL/GenBank/DDBJ databases">
        <title>Complete DNA Sequence of Pseudomonas syringae pv. actinidiae, the Causal Agent of Kiwifruit Canker Disease.</title>
        <authorList>
            <person name="Rikkerink E.H.A."/>
            <person name="Fineran P.C."/>
        </authorList>
    </citation>
    <scope>NUCLEOTIDE SEQUENCE</scope>
    <source>
        <strain evidence="1">DSM 13666</strain>
    </source>
</reference>
<comment type="caution">
    <text evidence="1">The sequence shown here is derived from an EMBL/GenBank/DDBJ whole genome shotgun (WGS) entry which is preliminary data.</text>
</comment>
<dbReference type="AlphaFoldDB" id="A0A0M0KNL7"/>
<name>A0A0M0KNL7_ALKHA</name>